<dbReference type="Proteomes" id="UP000285750">
    <property type="component" value="Unassembled WGS sequence"/>
</dbReference>
<evidence type="ECO:0000313" key="2">
    <source>
        <dbReference type="EMBL" id="RGS08804.1"/>
    </source>
</evidence>
<evidence type="ECO:0000313" key="4">
    <source>
        <dbReference type="Proteomes" id="UP000260862"/>
    </source>
</evidence>
<comment type="caution">
    <text evidence="1">The sequence shown here is derived from an EMBL/GenBank/DDBJ whole genome shotgun (WGS) entry which is preliminary data.</text>
</comment>
<organism evidence="1 4">
    <name type="scientific">Phocaeicola plebeius</name>
    <dbReference type="NCBI Taxonomy" id="310297"/>
    <lineage>
        <taxon>Bacteria</taxon>
        <taxon>Pseudomonadati</taxon>
        <taxon>Bacteroidota</taxon>
        <taxon>Bacteroidia</taxon>
        <taxon>Bacteroidales</taxon>
        <taxon>Bacteroidaceae</taxon>
        <taxon>Phocaeicola</taxon>
    </lineage>
</organism>
<dbReference type="Proteomes" id="UP000285109">
    <property type="component" value="Unassembled WGS sequence"/>
</dbReference>
<accession>A0A3E4MT49</accession>
<sequence>MFLIHSELYFAYILFGLTKYKKVCFLNFGFNLRYFLGVIKYLYDYFSKKYQTWLGCVKILQSSEILVKN</sequence>
<protein>
    <submittedName>
        <fullName evidence="1">Uncharacterized protein</fullName>
    </submittedName>
</protein>
<gene>
    <name evidence="2" type="ORF">DWY14_05455</name>
    <name evidence="3" type="ORF">DWZ34_13370</name>
    <name evidence="1" type="ORF">DXD04_12745</name>
</gene>
<dbReference type="EMBL" id="QRQK01000029">
    <property type="protein sequence ID" value="RHM94042.1"/>
    <property type="molecule type" value="Genomic_DNA"/>
</dbReference>
<dbReference type="Proteomes" id="UP000260862">
    <property type="component" value="Unassembled WGS sequence"/>
</dbReference>
<evidence type="ECO:0000313" key="3">
    <source>
        <dbReference type="EMBL" id="RHM94042.1"/>
    </source>
</evidence>
<dbReference type="EMBL" id="QSQT01000026">
    <property type="protein sequence ID" value="RGK52931.1"/>
    <property type="molecule type" value="Genomic_DNA"/>
</dbReference>
<keyword evidence="4" id="KW-1185">Reference proteome</keyword>
<evidence type="ECO:0000313" key="5">
    <source>
        <dbReference type="Proteomes" id="UP000285109"/>
    </source>
</evidence>
<reference evidence="4 5" key="1">
    <citation type="submission" date="2018-08" db="EMBL/GenBank/DDBJ databases">
        <title>A genome reference for cultivated species of the human gut microbiota.</title>
        <authorList>
            <person name="Zou Y."/>
            <person name="Xue W."/>
            <person name="Luo G."/>
        </authorList>
    </citation>
    <scope>NUCLEOTIDE SEQUENCE [LARGE SCALE GENOMIC DNA]</scope>
    <source>
        <strain evidence="2 6">AF24-16AC</strain>
        <strain evidence="3 5">AF31-28B-AC</strain>
        <strain evidence="1 4">TF10-3AC</strain>
    </source>
</reference>
<evidence type="ECO:0000313" key="6">
    <source>
        <dbReference type="Proteomes" id="UP000285750"/>
    </source>
</evidence>
<name>A0A3E4MT49_9BACT</name>
<proteinExistence type="predicted"/>
<dbReference type="EMBL" id="QRUY01000008">
    <property type="protein sequence ID" value="RGS08804.1"/>
    <property type="molecule type" value="Genomic_DNA"/>
</dbReference>
<dbReference type="AlphaFoldDB" id="A0A3E4MT49"/>
<evidence type="ECO:0000313" key="1">
    <source>
        <dbReference type="EMBL" id="RGK52931.1"/>
    </source>
</evidence>